<dbReference type="EMBL" id="VIFM01000445">
    <property type="protein sequence ID" value="TQF08807.1"/>
    <property type="molecule type" value="Genomic_DNA"/>
</dbReference>
<sequence length="142" mass="15217">MGRMSLVSLGLILLSGCALFRSSPRPAKVTPEEAAHYSFPVVLPTEGQHVLPGPIAAAIAFAMEDFLPLGTKPPRDATPTELCALRRESYDVTAVPGPEKIVFVSFAVRADACRDLQGPSLSDTPIVYAVDVGRWLILSVQK</sequence>
<dbReference type="Proteomes" id="UP000315369">
    <property type="component" value="Unassembled WGS sequence"/>
</dbReference>
<gene>
    <name evidence="1" type="ORF">FJV41_47950</name>
</gene>
<organism evidence="1 2">
    <name type="scientific">Myxococcus llanfairpwllgwyngyllgogerychwyrndrobwllllantysiliogogogochensis</name>
    <dbReference type="NCBI Taxonomy" id="2590453"/>
    <lineage>
        <taxon>Bacteria</taxon>
        <taxon>Pseudomonadati</taxon>
        <taxon>Myxococcota</taxon>
        <taxon>Myxococcia</taxon>
        <taxon>Myxococcales</taxon>
        <taxon>Cystobacterineae</taxon>
        <taxon>Myxococcaceae</taxon>
        <taxon>Myxococcus</taxon>
    </lineage>
</organism>
<comment type="caution">
    <text evidence="1">The sequence shown here is derived from an EMBL/GenBank/DDBJ whole genome shotgun (WGS) entry which is preliminary data.</text>
</comment>
<name>A0A540WIT3_9BACT</name>
<protein>
    <recommendedName>
        <fullName evidence="3">Lipoprotein</fullName>
    </recommendedName>
</protein>
<keyword evidence="2" id="KW-1185">Reference proteome</keyword>
<dbReference type="AlphaFoldDB" id="A0A540WIT3"/>
<dbReference type="OrthoDB" id="5382484at2"/>
<evidence type="ECO:0008006" key="3">
    <source>
        <dbReference type="Google" id="ProtNLM"/>
    </source>
</evidence>
<evidence type="ECO:0000313" key="1">
    <source>
        <dbReference type="EMBL" id="TQF08807.1"/>
    </source>
</evidence>
<reference evidence="1 2" key="1">
    <citation type="submission" date="2019-06" db="EMBL/GenBank/DDBJ databases">
        <authorList>
            <person name="Livingstone P."/>
            <person name="Whitworth D."/>
        </authorList>
    </citation>
    <scope>NUCLEOTIDE SEQUENCE [LARGE SCALE GENOMIC DNA]</scope>
    <source>
        <strain evidence="1 2">AM401</strain>
    </source>
</reference>
<proteinExistence type="predicted"/>
<dbReference type="PROSITE" id="PS51257">
    <property type="entry name" value="PROKAR_LIPOPROTEIN"/>
    <property type="match status" value="1"/>
</dbReference>
<evidence type="ECO:0000313" key="2">
    <source>
        <dbReference type="Proteomes" id="UP000315369"/>
    </source>
</evidence>
<accession>A0A540WIT3</accession>
<dbReference type="RefSeq" id="WP_141649321.1">
    <property type="nucleotide sequence ID" value="NZ_VIFM01000445.1"/>
</dbReference>